<protein>
    <submittedName>
        <fullName evidence="4">Uncharacterized protein</fullName>
    </submittedName>
</protein>
<evidence type="ECO:0000256" key="3">
    <source>
        <dbReference type="SAM" id="Phobius"/>
    </source>
</evidence>
<feature type="transmembrane region" description="Helical" evidence="3">
    <location>
        <begin position="265"/>
        <end position="284"/>
    </location>
</feature>
<keyword evidence="3" id="KW-0812">Transmembrane</keyword>
<organism evidence="4 5">
    <name type="scientific">Nonomuraea longispora</name>
    <dbReference type="NCBI Taxonomy" id="1848320"/>
    <lineage>
        <taxon>Bacteria</taxon>
        <taxon>Bacillati</taxon>
        <taxon>Actinomycetota</taxon>
        <taxon>Actinomycetes</taxon>
        <taxon>Streptosporangiales</taxon>
        <taxon>Streptosporangiaceae</taxon>
        <taxon>Nonomuraea</taxon>
    </lineage>
</organism>
<feature type="compositionally biased region" description="Acidic residues" evidence="2">
    <location>
        <begin position="194"/>
        <end position="208"/>
    </location>
</feature>
<accession>A0A4V2XIY3</accession>
<feature type="region of interest" description="Disordered" evidence="2">
    <location>
        <begin position="194"/>
        <end position="221"/>
    </location>
</feature>
<dbReference type="AlphaFoldDB" id="A0A4V2XIY3"/>
<comment type="caution">
    <text evidence="4">The sequence shown here is derived from an EMBL/GenBank/DDBJ whole genome shotgun (WGS) entry which is preliminary data.</text>
</comment>
<evidence type="ECO:0000313" key="4">
    <source>
        <dbReference type="EMBL" id="TDC00596.1"/>
    </source>
</evidence>
<dbReference type="RefSeq" id="WP_132338825.1">
    <property type="nucleotide sequence ID" value="NZ_SMJZ01000183.1"/>
</dbReference>
<keyword evidence="5" id="KW-1185">Reference proteome</keyword>
<evidence type="ECO:0000313" key="5">
    <source>
        <dbReference type="Proteomes" id="UP000295157"/>
    </source>
</evidence>
<reference evidence="4 5" key="1">
    <citation type="submission" date="2019-02" db="EMBL/GenBank/DDBJ databases">
        <title>Draft genome sequences of novel Actinobacteria.</title>
        <authorList>
            <person name="Sahin N."/>
            <person name="Ay H."/>
            <person name="Saygin H."/>
        </authorList>
    </citation>
    <scope>NUCLEOTIDE SEQUENCE [LARGE SCALE GENOMIC DNA]</scope>
    <source>
        <strain evidence="4 5">KC201</strain>
    </source>
</reference>
<proteinExistence type="predicted"/>
<keyword evidence="3" id="KW-1133">Transmembrane helix</keyword>
<gene>
    <name evidence="4" type="ORF">E1267_34185</name>
</gene>
<keyword evidence="1" id="KW-0175">Coiled coil</keyword>
<feature type="transmembrane region" description="Helical" evidence="3">
    <location>
        <begin position="239"/>
        <end position="259"/>
    </location>
</feature>
<evidence type="ECO:0000256" key="1">
    <source>
        <dbReference type="SAM" id="Coils"/>
    </source>
</evidence>
<dbReference type="Proteomes" id="UP000295157">
    <property type="component" value="Unassembled WGS sequence"/>
</dbReference>
<name>A0A4V2XIY3_9ACTN</name>
<dbReference type="OrthoDB" id="3474881at2"/>
<evidence type="ECO:0000256" key="2">
    <source>
        <dbReference type="SAM" id="MobiDB-lite"/>
    </source>
</evidence>
<keyword evidence="3" id="KW-0472">Membrane</keyword>
<feature type="transmembrane region" description="Helical" evidence="3">
    <location>
        <begin position="293"/>
        <end position="311"/>
    </location>
</feature>
<feature type="coiled-coil region" evidence="1">
    <location>
        <begin position="55"/>
        <end position="188"/>
    </location>
</feature>
<sequence>MDQGTLSRYLSGGRIPGWRFVDQFLSVAAQQQGRDPTQEERLQARELHGSALRGRGNTKWVVERLERELEEAREEKRYSAKREKLVTRELEVRDERISQLENQIKEIQVQNRMLEGSDRTKVQRAIEHNKADYDQILRERNELEQKRRELIAELAQVRAAKDLAERRCAQLTQELEEAKAKLVAVEAMDITAWEESDSDEEEGADDEPPEPKAESPLTRREKRAVERALDRKTLQVHSALVYLLSFAVSIYLGWVFSSIAPRSALGNATLGGLLIPVALTVLATRTRRPNGSWLRHLIANVVVVTICFILGNRI</sequence>
<feature type="compositionally biased region" description="Basic and acidic residues" evidence="2">
    <location>
        <begin position="209"/>
        <end position="221"/>
    </location>
</feature>
<dbReference type="EMBL" id="SMJZ01000183">
    <property type="protein sequence ID" value="TDC00596.1"/>
    <property type="molecule type" value="Genomic_DNA"/>
</dbReference>